<dbReference type="SUPFAM" id="SSF52047">
    <property type="entry name" value="RNI-like"/>
    <property type="match status" value="1"/>
</dbReference>
<dbReference type="InterPro" id="IPR001810">
    <property type="entry name" value="F-box_dom"/>
</dbReference>
<dbReference type="InterPro" id="IPR036047">
    <property type="entry name" value="F-box-like_dom_sf"/>
</dbReference>
<evidence type="ECO:0000313" key="4">
    <source>
        <dbReference type="Proteomes" id="UP000325440"/>
    </source>
</evidence>
<gene>
    <name evidence="3" type="ORF">CINCED_3A009634</name>
</gene>
<dbReference type="PANTHER" id="PTHR31511">
    <property type="entry name" value="PROTEIN CBG23764"/>
    <property type="match status" value="1"/>
</dbReference>
<accession>A0A5E4NJR7</accession>
<dbReference type="EMBL" id="CABPRJ010002374">
    <property type="protein sequence ID" value="VVC43987.1"/>
    <property type="molecule type" value="Genomic_DNA"/>
</dbReference>
<dbReference type="SUPFAM" id="SSF81383">
    <property type="entry name" value="F-box domain"/>
    <property type="match status" value="1"/>
</dbReference>
<dbReference type="Pfam" id="PF12937">
    <property type="entry name" value="F-box-like"/>
    <property type="match status" value="1"/>
</dbReference>
<feature type="domain" description="F-box" evidence="2">
    <location>
        <begin position="296"/>
        <end position="331"/>
    </location>
</feature>
<name>A0A5E4NJR7_9HEMI</name>
<sequence length="725" mass="84133">MDYWQSKIIEVAMQFWFPIIKGEPTIFCDKQYSELLLDINIYDGKIKNLEQINLQEPMKKVKDHDHLTGKYRGAAYSICNLNYKVPRFIPVFFHKISGYDAHLFIKELELSKHYPEQLDLVKLELELFRDIDMYLMFEQGIREGLSQCSIRYSKASNKYFGEKRKEKTSTKYLLDLDINILYGWESNLKDQSEKNFTGFTTSDIEKSEKKLMTLYTEINVRVGFMHGQSGGSKEPEVSNNFAQKSNSKDHSKEDFTGFTTGDIEKSEKKLMTSYSQNNIQIGAWNSLNLYLSSMKHVFTYLHTKDLVSASKVCNIWKCCALDNYVWQNIRLKNTFVCDWDKLIDTINSRCVISLDTRGMLIPSNIYEFERFWLKFSLTIHNAKKLKALKLYRCPINIVCYVMHFLQQLEVLEASLKNPYVKTNAQKLNGFITINIDNVSQMKYLRKLKIKCPTGIKLISTPKLTFANLTNLKTLSLTSIQSFSKDIYTSLRTVSTDLEVLEIGDCDCLKDDFPKLLKKLINLKSLRLENCYGRWENYSKDYFDAIRSMKKLKTLELINISFNDRVEEELQKCNGITALLIIPSYEKDCGRTIRHLLDCLEKLSNTLTHVVWGITHELIYTTGLFVEQYQQNQHNVNYKPDDKQKTGSSKHIPILDSRKPKPLPEGSEILNIDEANLSNCGTNSIVTVLKLETLLKAAMVNTKTKIIQIRFSETTGIYIREQFDIL</sequence>
<proteinExistence type="predicted"/>
<reference evidence="3 4" key="1">
    <citation type="submission" date="2019-08" db="EMBL/GenBank/DDBJ databases">
        <authorList>
            <person name="Alioto T."/>
            <person name="Alioto T."/>
            <person name="Gomez Garrido J."/>
        </authorList>
    </citation>
    <scope>NUCLEOTIDE SEQUENCE [LARGE SCALE GENOMIC DNA]</scope>
</reference>
<organism evidence="3 4">
    <name type="scientific">Cinara cedri</name>
    <dbReference type="NCBI Taxonomy" id="506608"/>
    <lineage>
        <taxon>Eukaryota</taxon>
        <taxon>Metazoa</taxon>
        <taxon>Ecdysozoa</taxon>
        <taxon>Arthropoda</taxon>
        <taxon>Hexapoda</taxon>
        <taxon>Insecta</taxon>
        <taxon>Pterygota</taxon>
        <taxon>Neoptera</taxon>
        <taxon>Paraneoptera</taxon>
        <taxon>Hemiptera</taxon>
        <taxon>Sternorrhyncha</taxon>
        <taxon>Aphidomorpha</taxon>
        <taxon>Aphidoidea</taxon>
        <taxon>Aphididae</taxon>
        <taxon>Lachninae</taxon>
        <taxon>Cinara</taxon>
    </lineage>
</organism>
<dbReference type="InterPro" id="IPR032675">
    <property type="entry name" value="LRR_dom_sf"/>
</dbReference>
<protein>
    <submittedName>
        <fullName evidence="3">F-box domain,Leucine-rich repeat domain, L domain-like</fullName>
    </submittedName>
</protein>
<dbReference type="Gene3D" id="3.80.10.10">
    <property type="entry name" value="Ribonuclease Inhibitor"/>
    <property type="match status" value="1"/>
</dbReference>
<feature type="region of interest" description="Disordered" evidence="1">
    <location>
        <begin position="228"/>
        <end position="254"/>
    </location>
</feature>
<keyword evidence="4" id="KW-1185">Reference proteome</keyword>
<dbReference type="Proteomes" id="UP000325440">
    <property type="component" value="Unassembled WGS sequence"/>
</dbReference>
<dbReference type="Gene3D" id="1.20.1280.50">
    <property type="match status" value="1"/>
</dbReference>
<evidence type="ECO:0000256" key="1">
    <source>
        <dbReference type="SAM" id="MobiDB-lite"/>
    </source>
</evidence>
<evidence type="ECO:0000259" key="2">
    <source>
        <dbReference type="Pfam" id="PF12937"/>
    </source>
</evidence>
<evidence type="ECO:0000313" key="3">
    <source>
        <dbReference type="EMBL" id="VVC43987.1"/>
    </source>
</evidence>
<dbReference type="SUPFAM" id="SSF54060">
    <property type="entry name" value="His-Me finger endonucleases"/>
    <property type="match status" value="1"/>
</dbReference>
<dbReference type="AlphaFoldDB" id="A0A5E4NJR7"/>
<dbReference type="PANTHER" id="PTHR31511:SF12">
    <property type="entry name" value="RHO TERMINATION FACTOR N-TERMINAL DOMAIN-CONTAINING PROTEIN"/>
    <property type="match status" value="1"/>
</dbReference>
<dbReference type="OrthoDB" id="6629628at2759"/>
<dbReference type="InterPro" id="IPR044925">
    <property type="entry name" value="His-Me_finger_sf"/>
</dbReference>